<dbReference type="EMBL" id="JANPWB010000016">
    <property type="protein sequence ID" value="KAJ1084017.1"/>
    <property type="molecule type" value="Genomic_DNA"/>
</dbReference>
<accession>A0AAV7L0L1</accession>
<sequence>MGGCEPSGPQPALSSGASPGLVAASHFRGGRRQAQCAFEESRFTRGRHFSQPGPNLASCASWERQTGGFLWSYEPSLCCRFHPQPPEEQRGTWASSSAVFF</sequence>
<proteinExistence type="predicted"/>
<comment type="caution">
    <text evidence="2">The sequence shown here is derived from an EMBL/GenBank/DDBJ whole genome shotgun (WGS) entry which is preliminary data.</text>
</comment>
<evidence type="ECO:0000313" key="3">
    <source>
        <dbReference type="Proteomes" id="UP001066276"/>
    </source>
</evidence>
<protein>
    <submittedName>
        <fullName evidence="2">Uncharacterized protein</fullName>
    </submittedName>
</protein>
<dbReference type="Proteomes" id="UP001066276">
    <property type="component" value="Chromosome 12"/>
</dbReference>
<evidence type="ECO:0000313" key="2">
    <source>
        <dbReference type="EMBL" id="KAJ1084017.1"/>
    </source>
</evidence>
<evidence type="ECO:0000256" key="1">
    <source>
        <dbReference type="SAM" id="MobiDB-lite"/>
    </source>
</evidence>
<dbReference type="AlphaFoldDB" id="A0AAV7L0L1"/>
<gene>
    <name evidence="2" type="ORF">NDU88_004172</name>
</gene>
<keyword evidence="3" id="KW-1185">Reference proteome</keyword>
<organism evidence="2 3">
    <name type="scientific">Pleurodeles waltl</name>
    <name type="common">Iberian ribbed newt</name>
    <dbReference type="NCBI Taxonomy" id="8319"/>
    <lineage>
        <taxon>Eukaryota</taxon>
        <taxon>Metazoa</taxon>
        <taxon>Chordata</taxon>
        <taxon>Craniata</taxon>
        <taxon>Vertebrata</taxon>
        <taxon>Euteleostomi</taxon>
        <taxon>Amphibia</taxon>
        <taxon>Batrachia</taxon>
        <taxon>Caudata</taxon>
        <taxon>Salamandroidea</taxon>
        <taxon>Salamandridae</taxon>
        <taxon>Pleurodelinae</taxon>
        <taxon>Pleurodeles</taxon>
    </lineage>
</organism>
<feature type="region of interest" description="Disordered" evidence="1">
    <location>
        <begin position="1"/>
        <end position="20"/>
    </location>
</feature>
<reference evidence="2" key="1">
    <citation type="journal article" date="2022" name="bioRxiv">
        <title>Sequencing and chromosome-scale assembly of the giantPleurodeles waltlgenome.</title>
        <authorList>
            <person name="Brown T."/>
            <person name="Elewa A."/>
            <person name="Iarovenko S."/>
            <person name="Subramanian E."/>
            <person name="Araus A.J."/>
            <person name="Petzold A."/>
            <person name="Susuki M."/>
            <person name="Suzuki K.-i.T."/>
            <person name="Hayashi T."/>
            <person name="Toyoda A."/>
            <person name="Oliveira C."/>
            <person name="Osipova E."/>
            <person name="Leigh N.D."/>
            <person name="Simon A."/>
            <person name="Yun M.H."/>
        </authorList>
    </citation>
    <scope>NUCLEOTIDE SEQUENCE</scope>
    <source>
        <strain evidence="2">20211129_DDA</strain>
        <tissue evidence="2">Liver</tissue>
    </source>
</reference>
<name>A0AAV7L0L1_PLEWA</name>